<gene>
    <name evidence="2" type="ORF">PN36_22975</name>
</gene>
<dbReference type="Proteomes" id="UP000030428">
    <property type="component" value="Unassembled WGS sequence"/>
</dbReference>
<evidence type="ECO:0008006" key="4">
    <source>
        <dbReference type="Google" id="ProtNLM"/>
    </source>
</evidence>
<organism evidence="2 3">
    <name type="scientific">Candidatus Thiomargarita nelsonii</name>
    <dbReference type="NCBI Taxonomy" id="1003181"/>
    <lineage>
        <taxon>Bacteria</taxon>
        <taxon>Pseudomonadati</taxon>
        <taxon>Pseudomonadota</taxon>
        <taxon>Gammaproteobacteria</taxon>
        <taxon>Thiotrichales</taxon>
        <taxon>Thiotrichaceae</taxon>
        <taxon>Thiomargarita</taxon>
    </lineage>
</organism>
<sequence length="596" mass="68714">MSKQTNKWITIIVIAWLSNLMMLCAHAQDKKVLIKVMTSNTSPTKQQLLKRQAAPQTKIAIPIYFEILEQRNEFFTHSRSKITAVSVVVHHGYRYLYPLEYINETGYFVWKRGWRGVNNELVLHLYFIGEKFDGGEIQEIKISSNPYTKDHHNKYYKLDELKLEIVYVKNGVKYNTRDDEIRLISDSGEPSQFAWLVCDDQCEKDEQKDIPKITYRLLCSGTEEKTFDPENFQESVNACGQNEQQELTVTVNVTPSVPTPPKSPITSEETEDSDENIIRIKPYSKLYGKEYILNPYCQYELIIENEPSIRLEPPLGKKYLSAANLKLTDTLTIKVAPKGTHTDCISKTYNLNADGNPEIKFEVPHSKPWLLVYATSAEFPKDEDHYRAMFWRGLFNKINDAYVGAIRNRGKAWLTGDVYMLSLDKGSELLVGKKQDAFYTENLTLSRSKAITRLSSIPQERQPSFEEYEQDILEYSKKHSTKDNGKSNNVVIIQGKANFLERSCEEFKQFASKLEQTNNINVLYIQPVGSISNHARSDILEPYSETVGYETIYTCKSGNEIASKLITFDYSEHKSDDNWKNVQKSVFDKLNKLKQQ</sequence>
<reference evidence="2 3" key="1">
    <citation type="journal article" date="2016" name="Front. Microbiol.">
        <title>Single-Cell (Meta-)Genomics of a Dimorphic Candidatus Thiomargarita nelsonii Reveals Genomic Plasticity.</title>
        <authorList>
            <person name="Flood B.E."/>
            <person name="Fliss P."/>
            <person name="Jones D.S."/>
            <person name="Dick G.J."/>
            <person name="Jain S."/>
            <person name="Kaster A.K."/>
            <person name="Winkel M."/>
            <person name="Mussmann M."/>
            <person name="Bailey J."/>
        </authorList>
    </citation>
    <scope>NUCLEOTIDE SEQUENCE [LARGE SCALE GENOMIC DNA]</scope>
    <source>
        <strain evidence="2">Hydrate Ridge</strain>
    </source>
</reference>
<evidence type="ECO:0000313" key="2">
    <source>
        <dbReference type="EMBL" id="TGO02572.1"/>
    </source>
</evidence>
<proteinExistence type="predicted"/>
<evidence type="ECO:0000256" key="1">
    <source>
        <dbReference type="SAM" id="SignalP"/>
    </source>
</evidence>
<keyword evidence="3" id="KW-1185">Reference proteome</keyword>
<feature type="signal peptide" evidence="1">
    <location>
        <begin position="1"/>
        <end position="27"/>
    </location>
</feature>
<name>A0A4E0QZL8_9GAMM</name>
<dbReference type="AlphaFoldDB" id="A0A4E0QZL8"/>
<dbReference type="EMBL" id="JSZA02000109">
    <property type="protein sequence ID" value="TGO02572.1"/>
    <property type="molecule type" value="Genomic_DNA"/>
</dbReference>
<feature type="chain" id="PRO_5020035689" description="Secreted protein" evidence="1">
    <location>
        <begin position="28"/>
        <end position="596"/>
    </location>
</feature>
<evidence type="ECO:0000313" key="3">
    <source>
        <dbReference type="Proteomes" id="UP000030428"/>
    </source>
</evidence>
<accession>A0A4E0QZL8</accession>
<protein>
    <recommendedName>
        <fullName evidence="4">Secreted protein</fullName>
    </recommendedName>
</protein>
<keyword evidence="1" id="KW-0732">Signal</keyword>
<comment type="caution">
    <text evidence="2">The sequence shown here is derived from an EMBL/GenBank/DDBJ whole genome shotgun (WGS) entry which is preliminary data.</text>
</comment>